<name>A0A3M3XGL8_PSEAP</name>
<evidence type="ECO:0000313" key="3">
    <source>
        <dbReference type="EMBL" id="RMO68534.1"/>
    </source>
</evidence>
<proteinExistence type="predicted"/>
<keyword evidence="1" id="KW-1133">Transmembrane helix</keyword>
<reference evidence="3 4" key="1">
    <citation type="submission" date="2018-08" db="EMBL/GenBank/DDBJ databases">
        <title>Recombination of ecologically and evolutionarily significant loci maintains genetic cohesion in the Pseudomonas syringae species complex.</title>
        <authorList>
            <person name="Dillon M."/>
            <person name="Thakur S."/>
            <person name="Almeida R.N.D."/>
            <person name="Weir B.S."/>
            <person name="Guttman D.S."/>
        </authorList>
    </citation>
    <scope>NUCLEOTIDE SEQUENCE [LARGE SCALE GENOMIC DNA]</scope>
    <source>
        <strain evidence="3 4">ICMP 4388</strain>
    </source>
</reference>
<evidence type="ECO:0000256" key="1">
    <source>
        <dbReference type="SAM" id="Phobius"/>
    </source>
</evidence>
<feature type="transmembrane region" description="Helical" evidence="1">
    <location>
        <begin position="27"/>
        <end position="47"/>
    </location>
</feature>
<feature type="domain" description="DUF2134" evidence="2">
    <location>
        <begin position="70"/>
        <end position="170"/>
    </location>
</feature>
<keyword evidence="1" id="KW-0812">Transmembrane</keyword>
<protein>
    <submittedName>
        <fullName evidence="3">Putative Flp pilus assembly TadC-like protein</fullName>
    </submittedName>
</protein>
<gene>
    <name evidence="3" type="ORF">ALQ37_02193</name>
</gene>
<accession>A0A3M3XGL8</accession>
<dbReference type="InterPro" id="IPR018705">
    <property type="entry name" value="DUF2134_membrane"/>
</dbReference>
<evidence type="ECO:0000313" key="4">
    <source>
        <dbReference type="Proteomes" id="UP000274541"/>
    </source>
</evidence>
<dbReference type="AlphaFoldDB" id="A0A3M3XGL8"/>
<dbReference type="Proteomes" id="UP000274541">
    <property type="component" value="Unassembled WGS sequence"/>
</dbReference>
<sequence>MCDGVIEGVLMSPLDGYTAMPSRQRGAIGLMAALTMGLALLCTLTVIDSGRLYLEKRSLQRVADIAALEAAGRRGTCSGTAASAPDFANQSATRNGFVPNTDGRTLVTRCGTLTVDVAGPRVFVADSTQALAIQVVAAHPVPRSIAAGIGALFEKTPSPPNVTISATAVAASAAPRWRR</sequence>
<dbReference type="Pfam" id="PF09977">
    <property type="entry name" value="Tad_C"/>
    <property type="match status" value="1"/>
</dbReference>
<comment type="caution">
    <text evidence="3">The sequence shown here is derived from an EMBL/GenBank/DDBJ whole genome shotgun (WGS) entry which is preliminary data.</text>
</comment>
<dbReference type="EMBL" id="RBPX01000106">
    <property type="protein sequence ID" value="RMO68534.1"/>
    <property type="molecule type" value="Genomic_DNA"/>
</dbReference>
<keyword evidence="1" id="KW-0472">Membrane</keyword>
<organism evidence="3 4">
    <name type="scientific">Pseudomonas syringae pv. aptata</name>
    <dbReference type="NCBI Taxonomy" id="83167"/>
    <lineage>
        <taxon>Bacteria</taxon>
        <taxon>Pseudomonadati</taxon>
        <taxon>Pseudomonadota</taxon>
        <taxon>Gammaproteobacteria</taxon>
        <taxon>Pseudomonadales</taxon>
        <taxon>Pseudomonadaceae</taxon>
        <taxon>Pseudomonas</taxon>
        <taxon>Pseudomonas syringae</taxon>
    </lineage>
</organism>
<evidence type="ECO:0000259" key="2">
    <source>
        <dbReference type="Pfam" id="PF09977"/>
    </source>
</evidence>